<keyword evidence="10" id="KW-1185">Reference proteome</keyword>
<dbReference type="KEGG" id="dce:O6P33_11360"/>
<dbReference type="PANTHER" id="PTHR36307">
    <property type="entry name" value="FLAGELLA BASAL BODY P-RING FORMATION PROTEIN FLGA"/>
    <property type="match status" value="1"/>
</dbReference>
<name>A0AAE9VP97_9GAMM</name>
<dbReference type="Proteomes" id="UP001212189">
    <property type="component" value="Chromosome"/>
</dbReference>
<dbReference type="EMBL" id="CP114976">
    <property type="protein sequence ID" value="WBE24948.1"/>
    <property type="molecule type" value="Genomic_DNA"/>
</dbReference>
<proteinExistence type="inferred from homology"/>
<dbReference type="SMART" id="SM00858">
    <property type="entry name" value="SAF"/>
    <property type="match status" value="1"/>
</dbReference>
<reference evidence="9 10" key="1">
    <citation type="submission" date="2022-12" db="EMBL/GenBank/DDBJ databases">
        <title>Coexistence and Characterization of a Novel Tigecycline Resistance gene tet(X) variant and blaNDM-1 in a Pseudomonas caeni Isolate of Chicken Origin.</title>
        <authorList>
            <person name="Lu X."/>
            <person name="Zhang L."/>
            <person name="Li R."/>
            <person name="Wang Z."/>
        </authorList>
    </citation>
    <scope>NUCLEOTIDE SEQUENCE [LARGE SCALE GENOMIC DNA]</scope>
    <source>
        <strain evidence="9 10">CE14</strain>
    </source>
</reference>
<dbReference type="NCBIfam" id="TIGR03170">
    <property type="entry name" value="flgA_cterm"/>
    <property type="match status" value="1"/>
</dbReference>
<dbReference type="RefSeq" id="WP_269817891.1">
    <property type="nucleotide sequence ID" value="NZ_CP114976.1"/>
</dbReference>
<evidence type="ECO:0000256" key="6">
    <source>
        <dbReference type="ARBA" id="ARBA00025643"/>
    </source>
</evidence>
<sequence length="251" mass="27569">MQILKTFFWHSIKNTRFFSKAACLCLLIFFATGAFAQSIQEQIIGTSQAFLEQITAEYLADNTITGRHRVKIGRLDSRLRLPVCAIPLQVSLESPAQPIGRVTLRVRCDSNAPWTIFVPGQVDLYREVAVSLRSLARNSVVQAADVQLAERDVSSLRQGYILNLENVIGQKLTRPIQPNQVISANFLKAAAAVNKGDAVVISARGSSMFVRMPGIALEEGAIGQQIKVRNARSQRTVHARVTAPGQVEVAM</sequence>
<keyword evidence="5" id="KW-0574">Periplasm</keyword>
<evidence type="ECO:0000313" key="10">
    <source>
        <dbReference type="Proteomes" id="UP001212189"/>
    </source>
</evidence>
<dbReference type="AlphaFoldDB" id="A0AAE9VP97"/>
<comment type="subcellular location">
    <subcellularLocation>
        <location evidence="1">Periplasm</location>
    </subcellularLocation>
</comment>
<evidence type="ECO:0000259" key="8">
    <source>
        <dbReference type="SMART" id="SM00858"/>
    </source>
</evidence>
<evidence type="ECO:0000256" key="4">
    <source>
        <dbReference type="ARBA" id="ARBA00022729"/>
    </source>
</evidence>
<keyword evidence="9" id="KW-0969">Cilium</keyword>
<dbReference type="InterPro" id="IPR041231">
    <property type="entry name" value="FlgA_N"/>
</dbReference>
<dbReference type="InterPro" id="IPR013974">
    <property type="entry name" value="SAF"/>
</dbReference>
<dbReference type="InterPro" id="IPR039246">
    <property type="entry name" value="Flagellar_FlgA"/>
</dbReference>
<accession>A0AAE9VP97</accession>
<dbReference type="GO" id="GO:0044780">
    <property type="term" value="P:bacterial-type flagellum assembly"/>
    <property type="evidence" value="ECO:0007669"/>
    <property type="project" value="InterPro"/>
</dbReference>
<dbReference type="CDD" id="cd11614">
    <property type="entry name" value="SAF_CpaB_FlgA_like"/>
    <property type="match status" value="1"/>
</dbReference>
<dbReference type="InterPro" id="IPR017585">
    <property type="entry name" value="SAF_FlgA"/>
</dbReference>
<dbReference type="Pfam" id="PF17656">
    <property type="entry name" value="ChapFlgA_N"/>
    <property type="match status" value="1"/>
</dbReference>
<feature type="signal peptide" evidence="7">
    <location>
        <begin position="1"/>
        <end position="36"/>
    </location>
</feature>
<comment type="function">
    <text evidence="6">Involved in the assembly process of the P-ring formation. It may associate with FlgF on the rod constituting a structure essential for the P-ring assembly or may act as a modulator protein for the P-ring assembly.</text>
</comment>
<evidence type="ECO:0000256" key="1">
    <source>
        <dbReference type="ARBA" id="ARBA00004418"/>
    </source>
</evidence>
<evidence type="ECO:0000256" key="7">
    <source>
        <dbReference type="SAM" id="SignalP"/>
    </source>
</evidence>
<keyword evidence="9" id="KW-0282">Flagellum</keyword>
<comment type="similarity">
    <text evidence="2">Belongs to the FlgA family.</text>
</comment>
<organism evidence="9 10">
    <name type="scientific">Denitrificimonas caeni</name>
    <dbReference type="NCBI Taxonomy" id="521720"/>
    <lineage>
        <taxon>Bacteria</taxon>
        <taxon>Pseudomonadati</taxon>
        <taxon>Pseudomonadota</taxon>
        <taxon>Gammaproteobacteria</taxon>
        <taxon>Pseudomonadales</taxon>
        <taxon>Pseudomonadaceae</taxon>
        <taxon>Denitrificimonas</taxon>
    </lineage>
</organism>
<dbReference type="Gene3D" id="2.30.30.760">
    <property type="match status" value="1"/>
</dbReference>
<evidence type="ECO:0000256" key="5">
    <source>
        <dbReference type="ARBA" id="ARBA00022764"/>
    </source>
</evidence>
<evidence type="ECO:0000256" key="2">
    <source>
        <dbReference type="ARBA" id="ARBA00010474"/>
    </source>
</evidence>
<dbReference type="GO" id="GO:0042597">
    <property type="term" value="C:periplasmic space"/>
    <property type="evidence" value="ECO:0007669"/>
    <property type="project" value="UniProtKB-SubCell"/>
</dbReference>
<evidence type="ECO:0000313" key="9">
    <source>
        <dbReference type="EMBL" id="WBE24948.1"/>
    </source>
</evidence>
<dbReference type="Gene3D" id="3.90.1210.10">
    <property type="entry name" value="Antifreeze-like/N-acetylneuraminic acid synthase C-terminal domain"/>
    <property type="match status" value="1"/>
</dbReference>
<feature type="chain" id="PRO_5042111887" description="Flagella basal body P-ring formation protein FlgA" evidence="7">
    <location>
        <begin position="37"/>
        <end position="251"/>
    </location>
</feature>
<feature type="domain" description="SAF" evidence="8">
    <location>
        <begin position="126"/>
        <end position="188"/>
    </location>
</feature>
<evidence type="ECO:0000256" key="3">
    <source>
        <dbReference type="ARBA" id="ARBA00014754"/>
    </source>
</evidence>
<gene>
    <name evidence="9" type="primary">flgA</name>
    <name evidence="9" type="ORF">O6P33_11360</name>
</gene>
<dbReference type="PANTHER" id="PTHR36307:SF1">
    <property type="entry name" value="FLAGELLA BASAL BODY P-RING FORMATION PROTEIN FLGA"/>
    <property type="match status" value="1"/>
</dbReference>
<protein>
    <recommendedName>
        <fullName evidence="3">Flagella basal body P-ring formation protein FlgA</fullName>
    </recommendedName>
</protein>
<keyword evidence="4 7" id="KW-0732">Signal</keyword>
<keyword evidence="9" id="KW-0966">Cell projection</keyword>
<dbReference type="Pfam" id="PF13144">
    <property type="entry name" value="ChapFlgA"/>
    <property type="match status" value="1"/>
</dbReference>